<feature type="transmembrane region" description="Helical" evidence="6">
    <location>
        <begin position="92"/>
        <end position="119"/>
    </location>
</feature>
<keyword evidence="3 6" id="KW-0812">Transmembrane</keyword>
<dbReference type="Proteomes" id="UP000198761">
    <property type="component" value="Unassembled WGS sequence"/>
</dbReference>
<sequence>MFKALKIRSERILARAARANLGMTAAGVAFFSFLSIFPAISSVIALWSFWADPAIIRQEMAIAADVLPADAFSLLNTQLEALLAANSSDLGWATVLSLCLALWSARAGVAGLISGLNAVHHHPERGNVHHLVLALVMTLVLVAIALAALLAAVVVPVVLRFLPLGTMTALVLDVANTLLSLALLVLGLALTYRFGPNRPDHHDRPKLFTRGLLVALVLWFAVSRGFVFYLANFNNYNQVYGSIGAVVILLMWLYLSAYAVLIGAAVDAERAMIPEEGLPPEPLPAQ</sequence>
<name>A0A1H7YN02_9RHOB</name>
<dbReference type="NCBIfam" id="TIGR00765">
    <property type="entry name" value="yihY_not_rbn"/>
    <property type="match status" value="1"/>
</dbReference>
<feature type="transmembrane region" description="Helical" evidence="6">
    <location>
        <begin position="243"/>
        <end position="266"/>
    </location>
</feature>
<protein>
    <submittedName>
        <fullName evidence="7">Membrane protein</fullName>
    </submittedName>
</protein>
<keyword evidence="4 6" id="KW-1133">Transmembrane helix</keyword>
<organism evidence="7 8">
    <name type="scientific">Gemmobacter aquatilis</name>
    <dbReference type="NCBI Taxonomy" id="933059"/>
    <lineage>
        <taxon>Bacteria</taxon>
        <taxon>Pseudomonadati</taxon>
        <taxon>Pseudomonadota</taxon>
        <taxon>Alphaproteobacteria</taxon>
        <taxon>Rhodobacterales</taxon>
        <taxon>Paracoccaceae</taxon>
        <taxon>Gemmobacter</taxon>
    </lineage>
</organism>
<dbReference type="AlphaFoldDB" id="A0A1H7YN02"/>
<evidence type="ECO:0000256" key="5">
    <source>
        <dbReference type="ARBA" id="ARBA00023136"/>
    </source>
</evidence>
<comment type="subcellular location">
    <subcellularLocation>
        <location evidence="1">Cell membrane</location>
        <topology evidence="1">Multi-pass membrane protein</topology>
    </subcellularLocation>
</comment>
<evidence type="ECO:0000313" key="8">
    <source>
        <dbReference type="Proteomes" id="UP000198761"/>
    </source>
</evidence>
<dbReference type="RefSeq" id="WP_091295638.1">
    <property type="nucleotide sequence ID" value="NZ_FOCE01000001.1"/>
</dbReference>
<dbReference type="STRING" id="933059.SAMN04488103_101247"/>
<keyword evidence="5 6" id="KW-0472">Membrane</keyword>
<proteinExistence type="predicted"/>
<feature type="transmembrane region" description="Helical" evidence="6">
    <location>
        <begin position="207"/>
        <end position="231"/>
    </location>
</feature>
<evidence type="ECO:0000256" key="4">
    <source>
        <dbReference type="ARBA" id="ARBA00022989"/>
    </source>
</evidence>
<evidence type="ECO:0000313" key="7">
    <source>
        <dbReference type="EMBL" id="SEM47365.1"/>
    </source>
</evidence>
<keyword evidence="8" id="KW-1185">Reference proteome</keyword>
<accession>A0A1H7YN02</accession>
<evidence type="ECO:0000256" key="6">
    <source>
        <dbReference type="SAM" id="Phobius"/>
    </source>
</evidence>
<feature type="transmembrane region" description="Helical" evidence="6">
    <location>
        <begin position="131"/>
        <end position="162"/>
    </location>
</feature>
<feature type="transmembrane region" description="Helical" evidence="6">
    <location>
        <begin position="174"/>
        <end position="195"/>
    </location>
</feature>
<dbReference type="GO" id="GO:0005886">
    <property type="term" value="C:plasma membrane"/>
    <property type="evidence" value="ECO:0007669"/>
    <property type="project" value="UniProtKB-SubCell"/>
</dbReference>
<dbReference type="EMBL" id="FOCE01000001">
    <property type="protein sequence ID" value="SEM47365.1"/>
    <property type="molecule type" value="Genomic_DNA"/>
</dbReference>
<dbReference type="OrthoDB" id="9781030at2"/>
<reference evidence="7 8" key="1">
    <citation type="submission" date="2016-10" db="EMBL/GenBank/DDBJ databases">
        <authorList>
            <person name="de Groot N.N."/>
        </authorList>
    </citation>
    <scope>NUCLEOTIDE SEQUENCE [LARGE SCALE GENOMIC DNA]</scope>
    <source>
        <strain evidence="7 8">DSM 3857</strain>
    </source>
</reference>
<dbReference type="Pfam" id="PF03631">
    <property type="entry name" value="Virul_fac_BrkB"/>
    <property type="match status" value="1"/>
</dbReference>
<dbReference type="PANTHER" id="PTHR30213:SF0">
    <property type="entry name" value="UPF0761 MEMBRANE PROTEIN YIHY"/>
    <property type="match status" value="1"/>
</dbReference>
<gene>
    <name evidence="7" type="ORF">SAMN04488103_101247</name>
</gene>
<feature type="transmembrane region" description="Helical" evidence="6">
    <location>
        <begin position="21"/>
        <end position="50"/>
    </location>
</feature>
<keyword evidence="2" id="KW-1003">Cell membrane</keyword>
<evidence type="ECO:0000256" key="1">
    <source>
        <dbReference type="ARBA" id="ARBA00004651"/>
    </source>
</evidence>
<dbReference type="PIRSF" id="PIRSF035875">
    <property type="entry name" value="RNase_BN"/>
    <property type="match status" value="1"/>
</dbReference>
<dbReference type="PANTHER" id="PTHR30213">
    <property type="entry name" value="INNER MEMBRANE PROTEIN YHJD"/>
    <property type="match status" value="1"/>
</dbReference>
<evidence type="ECO:0000256" key="3">
    <source>
        <dbReference type="ARBA" id="ARBA00022692"/>
    </source>
</evidence>
<dbReference type="InterPro" id="IPR017039">
    <property type="entry name" value="Virul_fac_BrkB"/>
</dbReference>
<evidence type="ECO:0000256" key="2">
    <source>
        <dbReference type="ARBA" id="ARBA00022475"/>
    </source>
</evidence>